<name>K4IBC8_PSYTT</name>
<dbReference type="GO" id="GO:0005829">
    <property type="term" value="C:cytosol"/>
    <property type="evidence" value="ECO:0007669"/>
    <property type="project" value="TreeGrafter"/>
</dbReference>
<dbReference type="RefSeq" id="WP_015023520.1">
    <property type="nucleotide sequence ID" value="NC_018721.1"/>
</dbReference>
<evidence type="ECO:0000259" key="4">
    <source>
        <dbReference type="Pfam" id="PF07804"/>
    </source>
</evidence>
<keyword evidence="7" id="KW-1185">Reference proteome</keyword>
<evidence type="ECO:0000256" key="3">
    <source>
        <dbReference type="ARBA" id="ARBA00022777"/>
    </source>
</evidence>
<evidence type="ECO:0000256" key="2">
    <source>
        <dbReference type="ARBA" id="ARBA00022679"/>
    </source>
</evidence>
<dbReference type="Proteomes" id="UP000008514">
    <property type="component" value="Chromosome"/>
</dbReference>
<dbReference type="EMBL" id="CP003879">
    <property type="protein sequence ID" value="AFU67907.1"/>
    <property type="molecule type" value="Genomic_DNA"/>
</dbReference>
<dbReference type="AlphaFoldDB" id="K4IBC8"/>
<dbReference type="STRING" id="313595.P700755_000931"/>
<sequence>MVTTAFVKIWGELVGAIAWDQDQQLGIFEYDEKFISKGWELAPLKMPLNSGQTIFSFPGLRPQRNSEFNTFKGLPGVLADVLPDKYGNQLIEIWLAQQGRPASSMNPVEMLCFIGTRGMGALEFEPMQLKASKKTFKVEIQSLVDIAQKMISKREDFNTNVQENEEQAIKEIITIGTSAGGARPKAVIAYNEKTGEVRSGQTNAPKGFEHWLIKLDGVSDVQVGESKGYGRIEMAYYQMAIACGIEMMESRLFEENGRAHYMTKRFDREGSATKNHIQTWCAMNHFDFNEVTSFSYEQLFQTLRELKLSYQDAIQMFRRMVFNVIARNCDDHTKNFSFLLKKDKQWELAPAYDICHAYRPDSIWVSQHALSINGKRKGILKQDLLTVAEAMNIKKAEAIIYEINRTVNSWEVFAKEQKVPENKIKQIGETLLNLVLPRML</sequence>
<dbReference type="PANTHER" id="PTHR37419:SF8">
    <property type="entry name" value="TOXIN YJJJ"/>
    <property type="match status" value="1"/>
</dbReference>
<keyword evidence="2" id="KW-0808">Transferase</keyword>
<proteinExistence type="inferred from homology"/>
<dbReference type="Gene3D" id="1.10.1070.20">
    <property type="match status" value="1"/>
</dbReference>
<dbReference type="eggNOG" id="COG3550">
    <property type="taxonomic scope" value="Bacteria"/>
</dbReference>
<keyword evidence="3" id="KW-0418">Kinase</keyword>
<evidence type="ECO:0000256" key="1">
    <source>
        <dbReference type="ARBA" id="ARBA00010164"/>
    </source>
</evidence>
<feature type="domain" description="HipA N-terminal subdomain 1" evidence="5">
    <location>
        <begin position="7"/>
        <end position="124"/>
    </location>
</feature>
<feature type="domain" description="HipA-like C-terminal" evidence="4">
    <location>
        <begin position="177"/>
        <end position="410"/>
    </location>
</feature>
<dbReference type="HOGENOM" id="CLU_041102_1_0_10"/>
<dbReference type="InterPro" id="IPR052028">
    <property type="entry name" value="HipA_Ser/Thr_kinase"/>
</dbReference>
<comment type="similarity">
    <text evidence="1">Belongs to the HipA Ser/Thr kinase family.</text>
</comment>
<reference evidence="6" key="1">
    <citation type="submission" date="2006-03" db="EMBL/GenBank/DDBJ databases">
        <authorList>
            <person name="Bowman J."/>
            <person name="Ferriera S."/>
            <person name="Johnson J."/>
            <person name="Kravitz S."/>
            <person name="Halpern A."/>
            <person name="Remington K."/>
            <person name="Beeson K."/>
            <person name="Tran B."/>
            <person name="Rogers Y.-H."/>
            <person name="Friedman R."/>
            <person name="Venter J.C."/>
        </authorList>
    </citation>
    <scope>NUCLEOTIDE SEQUENCE [LARGE SCALE GENOMIC DNA]</scope>
    <source>
        <strain evidence="6">ATCC 700755</strain>
    </source>
</reference>
<evidence type="ECO:0000313" key="6">
    <source>
        <dbReference type="EMBL" id="AFU67907.1"/>
    </source>
</evidence>
<dbReference type="Pfam" id="PF13657">
    <property type="entry name" value="Couple_hipA"/>
    <property type="match status" value="1"/>
</dbReference>
<organism evidence="6 7">
    <name type="scientific">Psychroflexus torquis (strain ATCC 700755 / CIP 106069 / ACAM 623)</name>
    <dbReference type="NCBI Taxonomy" id="313595"/>
    <lineage>
        <taxon>Bacteria</taxon>
        <taxon>Pseudomonadati</taxon>
        <taxon>Bacteroidota</taxon>
        <taxon>Flavobacteriia</taxon>
        <taxon>Flavobacteriales</taxon>
        <taxon>Flavobacteriaceae</taxon>
        <taxon>Psychroflexus</taxon>
    </lineage>
</organism>
<evidence type="ECO:0000259" key="5">
    <source>
        <dbReference type="Pfam" id="PF13657"/>
    </source>
</evidence>
<accession>K4IBC8</accession>
<dbReference type="InterPro" id="IPR012893">
    <property type="entry name" value="HipA-like_C"/>
</dbReference>
<reference evidence="6" key="2">
    <citation type="submission" date="2012-09" db="EMBL/GenBank/DDBJ databases">
        <title>The complete sequence of Psychroflexus torquis an extreme psychrophile from sea-ice that is stimulated by light.</title>
        <authorList>
            <person name="Feng S."/>
            <person name="Powell S.M."/>
            <person name="Bowman J.P."/>
        </authorList>
    </citation>
    <scope>NUCLEOTIDE SEQUENCE [LARGE SCALE GENOMIC DNA]</scope>
    <source>
        <strain evidence="6">ATCC 700755</strain>
    </source>
</reference>
<gene>
    <name evidence="6" type="ordered locus">P700755_000931</name>
</gene>
<dbReference type="GO" id="GO:0004674">
    <property type="term" value="F:protein serine/threonine kinase activity"/>
    <property type="evidence" value="ECO:0007669"/>
    <property type="project" value="TreeGrafter"/>
</dbReference>
<dbReference type="InterPro" id="IPR017508">
    <property type="entry name" value="HipA_N1"/>
</dbReference>
<dbReference type="OrthoDB" id="9805913at2"/>
<dbReference type="KEGG" id="ptq:P700755_000931"/>
<evidence type="ECO:0000313" key="7">
    <source>
        <dbReference type="Proteomes" id="UP000008514"/>
    </source>
</evidence>
<protein>
    <submittedName>
        <fullName evidence="6">Addiction module toxin protein HipA</fullName>
    </submittedName>
</protein>
<dbReference type="Pfam" id="PF07804">
    <property type="entry name" value="HipA_C"/>
    <property type="match status" value="1"/>
</dbReference>
<dbReference type="PANTHER" id="PTHR37419">
    <property type="entry name" value="SERINE/THREONINE-PROTEIN KINASE TOXIN HIPA"/>
    <property type="match status" value="1"/>
</dbReference>